<proteinExistence type="predicted"/>
<gene>
    <name evidence="2" type="ORF">ACFO6S_04090</name>
</gene>
<organism evidence="2 3">
    <name type="scientific">Rhodococcus kronopolitis</name>
    <dbReference type="NCBI Taxonomy" id="1460226"/>
    <lineage>
        <taxon>Bacteria</taxon>
        <taxon>Bacillati</taxon>
        <taxon>Actinomycetota</taxon>
        <taxon>Actinomycetes</taxon>
        <taxon>Mycobacteriales</taxon>
        <taxon>Nocardiaceae</taxon>
        <taxon>Rhodococcus</taxon>
    </lineage>
</organism>
<name>A0ABV9FM46_9NOCA</name>
<protein>
    <recommendedName>
        <fullName evidence="4">Secreted protein</fullName>
    </recommendedName>
</protein>
<evidence type="ECO:0008006" key="4">
    <source>
        <dbReference type="Google" id="ProtNLM"/>
    </source>
</evidence>
<dbReference type="EMBL" id="JBHSFO010000002">
    <property type="protein sequence ID" value="MFC4602862.1"/>
    <property type="molecule type" value="Genomic_DNA"/>
</dbReference>
<comment type="caution">
    <text evidence="2">The sequence shown here is derived from an EMBL/GenBank/DDBJ whole genome shotgun (WGS) entry which is preliminary data.</text>
</comment>
<dbReference type="Proteomes" id="UP001595914">
    <property type="component" value="Unassembled WGS sequence"/>
</dbReference>
<keyword evidence="3" id="KW-1185">Reference proteome</keyword>
<evidence type="ECO:0000313" key="2">
    <source>
        <dbReference type="EMBL" id="MFC4602862.1"/>
    </source>
</evidence>
<sequence length="83" mass="9150">MGIEGRHLWKLVGLAGVVGVAATGALTVRAERKRRAYSPDEVRSQLHARFAQATAAAASEPPTVDLTPVRPSLRQRLTRRRHR</sequence>
<reference evidence="3" key="1">
    <citation type="journal article" date="2019" name="Int. J. Syst. Evol. Microbiol.">
        <title>The Global Catalogue of Microorganisms (GCM) 10K type strain sequencing project: providing services to taxonomists for standard genome sequencing and annotation.</title>
        <authorList>
            <consortium name="The Broad Institute Genomics Platform"/>
            <consortium name="The Broad Institute Genome Sequencing Center for Infectious Disease"/>
            <person name="Wu L."/>
            <person name="Ma J."/>
        </authorList>
    </citation>
    <scope>NUCLEOTIDE SEQUENCE [LARGE SCALE GENOMIC DNA]</scope>
    <source>
        <strain evidence="3">CCUG 54520</strain>
    </source>
</reference>
<dbReference type="RefSeq" id="WP_378414398.1">
    <property type="nucleotide sequence ID" value="NZ_JBHSFO010000002.1"/>
</dbReference>
<feature type="region of interest" description="Disordered" evidence="1">
    <location>
        <begin position="53"/>
        <end position="83"/>
    </location>
</feature>
<evidence type="ECO:0000256" key="1">
    <source>
        <dbReference type="SAM" id="MobiDB-lite"/>
    </source>
</evidence>
<evidence type="ECO:0000313" key="3">
    <source>
        <dbReference type="Proteomes" id="UP001595914"/>
    </source>
</evidence>
<accession>A0ABV9FM46</accession>